<dbReference type="PROSITE" id="PS50817">
    <property type="entry name" value="INTEIN_N_TER"/>
    <property type="match status" value="1"/>
</dbReference>
<dbReference type="Proteomes" id="UP000004507">
    <property type="component" value="Unassembled WGS sequence"/>
</dbReference>
<organism evidence="2 3">
    <name type="scientific">Yoonia vestfoldensis SKA53</name>
    <dbReference type="NCBI Taxonomy" id="314232"/>
    <lineage>
        <taxon>Bacteria</taxon>
        <taxon>Pseudomonadati</taxon>
        <taxon>Pseudomonadota</taxon>
        <taxon>Alphaproteobacteria</taxon>
        <taxon>Rhodobacterales</taxon>
        <taxon>Paracoccaceae</taxon>
        <taxon>Yoonia</taxon>
    </lineage>
</organism>
<dbReference type="InterPro" id="IPR028992">
    <property type="entry name" value="Hedgehog/Intein_dom"/>
</dbReference>
<dbReference type="InterPro" id="IPR006141">
    <property type="entry name" value="Intein_N"/>
</dbReference>
<feature type="domain" description="Hedgehog/Intein (Hint)" evidence="1">
    <location>
        <begin position="79"/>
        <end position="225"/>
    </location>
</feature>
<evidence type="ECO:0000313" key="2">
    <source>
        <dbReference type="EMBL" id="EAQ06341.1"/>
    </source>
</evidence>
<dbReference type="GO" id="GO:0016539">
    <property type="term" value="P:intein-mediated protein splicing"/>
    <property type="evidence" value="ECO:0007669"/>
    <property type="project" value="InterPro"/>
</dbReference>
<dbReference type="OrthoDB" id="6305173at2"/>
<comment type="caution">
    <text evidence="2">The sequence shown here is derived from an EMBL/GenBank/DDBJ whole genome shotgun (WGS) entry which is preliminary data.</text>
</comment>
<dbReference type="Gene3D" id="2.170.16.10">
    <property type="entry name" value="Hedgehog/Intein (Hint) domain"/>
    <property type="match status" value="1"/>
</dbReference>
<dbReference type="STRING" id="314232.SKA53_04618"/>
<dbReference type="SUPFAM" id="SSF51294">
    <property type="entry name" value="Hedgehog/intein (Hint) domain"/>
    <property type="match status" value="1"/>
</dbReference>
<dbReference type="AlphaFoldDB" id="A3V617"/>
<sequence>MVLCNQAHVAPHGKEREIVAGFLTVPSEHANRYGRCDLLNLTGPQVKKIAFKPKNPDASRVTYGCGTTLTYAQIAQVIPCFTPGTRIATPKGEKLVENLKIGDRVVTRDNGIRHITWAGQKTMQMQDLQISATMRPVLIRAGALGQGLPERDMIVSPNHRVLVVSDMAKRHFAESEVLIAAKHLTQMKGITPIDLPKATYIHFMCETHEIVLSDGAWTESFQPGDDTLQGIDADQREELFLLFPELATKEGLRRYRAARKTLQQTEAGLITATG</sequence>
<dbReference type="EMBL" id="AAMS01000005">
    <property type="protein sequence ID" value="EAQ06341.1"/>
    <property type="molecule type" value="Genomic_DNA"/>
</dbReference>
<dbReference type="InterPro" id="IPR036844">
    <property type="entry name" value="Hint_dom_sf"/>
</dbReference>
<keyword evidence="3" id="KW-1185">Reference proteome</keyword>
<evidence type="ECO:0000313" key="3">
    <source>
        <dbReference type="Proteomes" id="UP000004507"/>
    </source>
</evidence>
<dbReference type="HOGENOM" id="CLU_071538_1_0_5"/>
<protein>
    <submittedName>
        <fullName evidence="2">Type I secretion target repeat protein</fullName>
    </submittedName>
</protein>
<dbReference type="Pfam" id="PF13403">
    <property type="entry name" value="Hint_2"/>
    <property type="match status" value="1"/>
</dbReference>
<accession>A3V617</accession>
<reference evidence="2 3" key="1">
    <citation type="submission" date="2006-01" db="EMBL/GenBank/DDBJ databases">
        <authorList>
            <person name="Hagstrom A."/>
            <person name="Ferriera S."/>
            <person name="Johnson J."/>
            <person name="Kravitz S."/>
            <person name="Halpern A."/>
            <person name="Remington K."/>
            <person name="Beeson K."/>
            <person name="Tran B."/>
            <person name="Rogers Y.-H."/>
            <person name="Friedman R."/>
            <person name="Venter J.C."/>
        </authorList>
    </citation>
    <scope>NUCLEOTIDE SEQUENCE [LARGE SCALE GENOMIC DNA]</scope>
    <source>
        <strain evidence="2 3">SKA53</strain>
    </source>
</reference>
<name>A3V617_9RHOB</name>
<proteinExistence type="predicted"/>
<gene>
    <name evidence="2" type="ORF">SKA53_04618</name>
</gene>
<dbReference type="eggNOG" id="COG2931">
    <property type="taxonomic scope" value="Bacteria"/>
</dbReference>
<evidence type="ECO:0000259" key="1">
    <source>
        <dbReference type="Pfam" id="PF13403"/>
    </source>
</evidence>